<dbReference type="PANTHER" id="PTHR12151:SF25">
    <property type="entry name" value="LINALOOL DEHYDRATASE_ISOMERASE DOMAIN-CONTAINING PROTEIN"/>
    <property type="match status" value="1"/>
</dbReference>
<feature type="binding site" evidence="3">
    <location>
        <position position="183"/>
    </location>
    <ligand>
        <name>Cu cation</name>
        <dbReference type="ChEBI" id="CHEBI:23378"/>
    </ligand>
</feature>
<feature type="disulfide bond" description="Redox-active" evidence="4">
    <location>
        <begin position="94"/>
        <end position="98"/>
    </location>
</feature>
<dbReference type="InterPro" id="IPR036249">
    <property type="entry name" value="Thioredoxin-like_sf"/>
</dbReference>
<sequence>MIRFALRRALGPLLFGLGSLALLPACSSSSADQQTARLPYIGERDVVPSPTGGPADTVYATIPTFRLTNQAGQPVTNDTFKDKIYITDFFFATCPSICPKMQSELLRVYEKYKDNPRVVFLSHTIDPAHDSIPVLRDYAERLGVTDASRWHFATAPQDTIFALAHAYLTGAQVSTDAPGGLEHTGAFALVDPNRHVRGIYDGLNKDEVDRLIQEIPVLLQEVSATPATATAPRP</sequence>
<protein>
    <submittedName>
        <fullName evidence="7">SCO family protein</fullName>
    </submittedName>
</protein>
<feature type="chain" id="PRO_5035777768" evidence="5">
    <location>
        <begin position="32"/>
        <end position="234"/>
    </location>
</feature>
<dbReference type="AlphaFoldDB" id="A0A8T9SWF1"/>
<name>A0A8T9SWF1_9BACT</name>
<dbReference type="InterPro" id="IPR003782">
    <property type="entry name" value="SCO1/SenC"/>
</dbReference>
<keyword evidence="8" id="KW-1185">Reference proteome</keyword>
<evidence type="ECO:0000313" key="8">
    <source>
        <dbReference type="Proteomes" id="UP000829925"/>
    </source>
</evidence>
<dbReference type="GO" id="GO:0046872">
    <property type="term" value="F:metal ion binding"/>
    <property type="evidence" value="ECO:0007669"/>
    <property type="project" value="UniProtKB-KW"/>
</dbReference>
<dbReference type="PANTHER" id="PTHR12151">
    <property type="entry name" value="ELECTRON TRANSPORT PROTIN SCO1/SENC FAMILY MEMBER"/>
    <property type="match status" value="1"/>
</dbReference>
<evidence type="ECO:0000256" key="5">
    <source>
        <dbReference type="SAM" id="SignalP"/>
    </source>
</evidence>
<keyword evidence="5" id="KW-0732">Signal</keyword>
<comment type="similarity">
    <text evidence="1">Belongs to the SCO1/2 family.</text>
</comment>
<dbReference type="Pfam" id="PF02630">
    <property type="entry name" value="SCO1-SenC"/>
    <property type="match status" value="1"/>
</dbReference>
<dbReference type="RefSeq" id="WP_245095584.1">
    <property type="nucleotide sequence ID" value="NZ_CP095053.1"/>
</dbReference>
<feature type="signal peptide" evidence="5">
    <location>
        <begin position="1"/>
        <end position="31"/>
    </location>
</feature>
<evidence type="ECO:0000256" key="3">
    <source>
        <dbReference type="PIRSR" id="PIRSR603782-1"/>
    </source>
</evidence>
<dbReference type="Gene3D" id="3.40.30.10">
    <property type="entry name" value="Glutaredoxin"/>
    <property type="match status" value="1"/>
</dbReference>
<dbReference type="PROSITE" id="PS51352">
    <property type="entry name" value="THIOREDOXIN_2"/>
    <property type="match status" value="1"/>
</dbReference>
<evidence type="ECO:0000259" key="6">
    <source>
        <dbReference type="PROSITE" id="PS51352"/>
    </source>
</evidence>
<feature type="binding site" evidence="3">
    <location>
        <position position="94"/>
    </location>
    <ligand>
        <name>Cu cation</name>
        <dbReference type="ChEBI" id="CHEBI:23378"/>
    </ligand>
</feature>
<evidence type="ECO:0000256" key="2">
    <source>
        <dbReference type="ARBA" id="ARBA00023008"/>
    </source>
</evidence>
<dbReference type="SUPFAM" id="SSF52833">
    <property type="entry name" value="Thioredoxin-like"/>
    <property type="match status" value="1"/>
</dbReference>
<dbReference type="EMBL" id="CP095053">
    <property type="protein sequence ID" value="UOR06542.1"/>
    <property type="molecule type" value="Genomic_DNA"/>
</dbReference>
<evidence type="ECO:0000256" key="1">
    <source>
        <dbReference type="ARBA" id="ARBA00010996"/>
    </source>
</evidence>
<keyword evidence="4" id="KW-1015">Disulfide bond</keyword>
<reference evidence="7 8" key="1">
    <citation type="submission" date="2022-04" db="EMBL/GenBank/DDBJ databases">
        <title>Hymenobacter sp. isolated from the air.</title>
        <authorList>
            <person name="Won M."/>
            <person name="Lee C.-M."/>
            <person name="Woen H.-Y."/>
            <person name="Kwon S.-W."/>
        </authorList>
    </citation>
    <scope>NUCLEOTIDE SEQUENCE [LARGE SCALE GENOMIC DNA]</scope>
    <source>
        <strain evidence="8">5413 J-13</strain>
    </source>
</reference>
<keyword evidence="2 3" id="KW-0186">Copper</keyword>
<feature type="binding site" evidence="3">
    <location>
        <position position="98"/>
    </location>
    <ligand>
        <name>Cu cation</name>
        <dbReference type="ChEBI" id="CHEBI:23378"/>
    </ligand>
</feature>
<evidence type="ECO:0000313" key="7">
    <source>
        <dbReference type="EMBL" id="UOR06542.1"/>
    </source>
</evidence>
<dbReference type="KEGG" id="haei:MUN82_05460"/>
<accession>A0A8T9SWF1</accession>
<dbReference type="InterPro" id="IPR013766">
    <property type="entry name" value="Thioredoxin_domain"/>
</dbReference>
<proteinExistence type="inferred from homology"/>
<dbReference type="CDD" id="cd02968">
    <property type="entry name" value="SCO"/>
    <property type="match status" value="1"/>
</dbReference>
<keyword evidence="3" id="KW-0479">Metal-binding</keyword>
<dbReference type="Proteomes" id="UP000829925">
    <property type="component" value="Chromosome"/>
</dbReference>
<organism evidence="7 8">
    <name type="scientific">Hymenobacter aerilatus</name>
    <dbReference type="NCBI Taxonomy" id="2932251"/>
    <lineage>
        <taxon>Bacteria</taxon>
        <taxon>Pseudomonadati</taxon>
        <taxon>Bacteroidota</taxon>
        <taxon>Cytophagia</taxon>
        <taxon>Cytophagales</taxon>
        <taxon>Hymenobacteraceae</taxon>
        <taxon>Hymenobacter</taxon>
    </lineage>
</organism>
<gene>
    <name evidence="7" type="ORF">MUN82_05460</name>
</gene>
<feature type="domain" description="Thioredoxin" evidence="6">
    <location>
        <begin position="56"/>
        <end position="217"/>
    </location>
</feature>
<evidence type="ECO:0000256" key="4">
    <source>
        <dbReference type="PIRSR" id="PIRSR603782-2"/>
    </source>
</evidence>